<dbReference type="PROSITE" id="PS51808">
    <property type="entry name" value="CHCH"/>
    <property type="match status" value="1"/>
</dbReference>
<accession>A0A7I4Y3L3</accession>
<dbReference type="PANTHER" id="PTHR21588:SF18">
    <property type="entry name" value="MICOS COMPLEX SUBUNIT MIC19"/>
    <property type="match status" value="1"/>
</dbReference>
<keyword evidence="1" id="KW-1185">Reference proteome</keyword>
<dbReference type="OMA" id="TDLMECI"/>
<proteinExistence type="predicted"/>
<organism evidence="1 2">
    <name type="scientific">Haemonchus contortus</name>
    <name type="common">Barber pole worm</name>
    <dbReference type="NCBI Taxonomy" id="6289"/>
    <lineage>
        <taxon>Eukaryota</taxon>
        <taxon>Metazoa</taxon>
        <taxon>Ecdysozoa</taxon>
        <taxon>Nematoda</taxon>
        <taxon>Chromadorea</taxon>
        <taxon>Rhabditida</taxon>
        <taxon>Rhabditina</taxon>
        <taxon>Rhabditomorpha</taxon>
        <taxon>Strongyloidea</taxon>
        <taxon>Trichostrongylidae</taxon>
        <taxon>Haemonchus</taxon>
    </lineage>
</organism>
<dbReference type="OrthoDB" id="70030at2759"/>
<reference evidence="2" key="1">
    <citation type="submission" date="2020-12" db="UniProtKB">
        <authorList>
            <consortium name="WormBaseParasite"/>
        </authorList>
    </citation>
    <scope>IDENTIFICATION</scope>
    <source>
        <strain evidence="2">MHco3</strain>
    </source>
</reference>
<name>A0A7I4Y3L3_HAECO</name>
<dbReference type="InterPro" id="IPR052632">
    <property type="entry name" value="MICOS_subunit_Mic19"/>
</dbReference>
<dbReference type="GO" id="GO:0061617">
    <property type="term" value="C:MICOS complex"/>
    <property type="evidence" value="ECO:0007669"/>
    <property type="project" value="TreeGrafter"/>
</dbReference>
<protein>
    <submittedName>
        <fullName evidence="2">MICOS complex subunit MIC19</fullName>
    </submittedName>
</protein>
<evidence type="ECO:0000313" key="1">
    <source>
        <dbReference type="Proteomes" id="UP000025227"/>
    </source>
</evidence>
<dbReference type="GO" id="GO:0007007">
    <property type="term" value="P:inner mitochondrial membrane organization"/>
    <property type="evidence" value="ECO:0007669"/>
    <property type="project" value="TreeGrafter"/>
</dbReference>
<sequence length="164" mass="18923">MGSAQSQEEQPDVVRIDRDEIPEEYKTVGVSSDVVKRVNAQTGGGSTEAERLKDELAHERLEKERLKREMSYLTELQARQPSDITGHHCIGDDIEERKRVFNETVERVEKKFFSYQRENVCADHEKEIMECIKANPNRVLNCGHLLAPYEKCVSDFRDEVLKGK</sequence>
<dbReference type="WBParaSite" id="HCON_00039067-00001">
    <property type="protein sequence ID" value="HCON_00039067-00001"/>
    <property type="gene ID" value="HCON_00039067"/>
</dbReference>
<dbReference type="Proteomes" id="UP000025227">
    <property type="component" value="Unplaced"/>
</dbReference>
<evidence type="ECO:0000313" key="2">
    <source>
        <dbReference type="WBParaSite" id="HCON_00039067-00001"/>
    </source>
</evidence>
<dbReference type="PANTHER" id="PTHR21588">
    <property type="entry name" value="COILED-COIL-HELIX-COILED-COIL-HELIX DOMAIN CONTAINING 6"/>
    <property type="match status" value="1"/>
</dbReference>
<dbReference type="AlphaFoldDB" id="A0A7I4Y3L3"/>